<dbReference type="GO" id="GO:0022857">
    <property type="term" value="F:transmembrane transporter activity"/>
    <property type="evidence" value="ECO:0007669"/>
    <property type="project" value="InterPro"/>
</dbReference>
<feature type="transmembrane region" description="Helical" evidence="7">
    <location>
        <begin position="325"/>
        <end position="344"/>
    </location>
</feature>
<comment type="subcellular location">
    <subcellularLocation>
        <location evidence="1">Cell membrane</location>
        <topology evidence="1">Multi-pass membrane protein</topology>
    </subcellularLocation>
</comment>
<accession>A0A1B3ZC56</accession>
<dbReference type="STRING" id="1560345.AWL63_14695"/>
<dbReference type="PANTHER" id="PTHR23513:SF11">
    <property type="entry name" value="STAPHYLOFERRIN A TRANSPORTER"/>
    <property type="match status" value="1"/>
</dbReference>
<dbReference type="InterPro" id="IPR036259">
    <property type="entry name" value="MFS_trans_sf"/>
</dbReference>
<keyword evidence="5 7" id="KW-1133">Transmembrane helix</keyword>
<keyword evidence="10" id="KW-1185">Reference proteome</keyword>
<evidence type="ECO:0000256" key="5">
    <source>
        <dbReference type="ARBA" id="ARBA00022989"/>
    </source>
</evidence>
<evidence type="ECO:0000256" key="1">
    <source>
        <dbReference type="ARBA" id="ARBA00004651"/>
    </source>
</evidence>
<evidence type="ECO:0000256" key="4">
    <source>
        <dbReference type="ARBA" id="ARBA00022692"/>
    </source>
</evidence>
<feature type="transmembrane region" description="Helical" evidence="7">
    <location>
        <begin position="154"/>
        <end position="175"/>
    </location>
</feature>
<dbReference type="RefSeq" id="WP_069205566.1">
    <property type="nucleotide sequence ID" value="NZ_CP014168.1"/>
</dbReference>
<dbReference type="PROSITE" id="PS50850">
    <property type="entry name" value="MFS"/>
    <property type="match status" value="1"/>
</dbReference>
<feature type="transmembrane region" description="Helical" evidence="7">
    <location>
        <begin position="224"/>
        <end position="249"/>
    </location>
</feature>
<reference evidence="9 10" key="1">
    <citation type="submission" date="2016-01" db="EMBL/GenBank/DDBJ databases">
        <title>Complete genome and mega plasmid sequence of Sphingomonas panacis DCY99 elicits systemic resistance in rice to Xanthomonas oryzae.</title>
        <authorList>
            <person name="Kim Y.J."/>
            <person name="Yang D.C."/>
            <person name="Sing P."/>
        </authorList>
    </citation>
    <scope>NUCLEOTIDE SEQUENCE [LARGE SCALE GENOMIC DNA]</scope>
    <source>
        <strain evidence="9 10">DCY99</strain>
    </source>
</reference>
<feature type="transmembrane region" description="Helical" evidence="7">
    <location>
        <begin position="91"/>
        <end position="109"/>
    </location>
</feature>
<organism evidence="9 10">
    <name type="scientific">Sphingomonas panacis</name>
    <dbReference type="NCBI Taxonomy" id="1560345"/>
    <lineage>
        <taxon>Bacteria</taxon>
        <taxon>Pseudomonadati</taxon>
        <taxon>Pseudomonadota</taxon>
        <taxon>Alphaproteobacteria</taxon>
        <taxon>Sphingomonadales</taxon>
        <taxon>Sphingomonadaceae</taxon>
        <taxon>Sphingomonas</taxon>
    </lineage>
</organism>
<keyword evidence="3" id="KW-1003">Cell membrane</keyword>
<gene>
    <name evidence="9" type="ORF">AWL63_14695</name>
</gene>
<dbReference type="SUPFAM" id="SSF103473">
    <property type="entry name" value="MFS general substrate transporter"/>
    <property type="match status" value="1"/>
</dbReference>
<dbReference type="InterPro" id="IPR020846">
    <property type="entry name" value="MFS_dom"/>
</dbReference>
<dbReference type="AlphaFoldDB" id="A0A1B3ZC56"/>
<evidence type="ECO:0000256" key="7">
    <source>
        <dbReference type="SAM" id="Phobius"/>
    </source>
</evidence>
<feature type="transmembrane region" description="Helical" evidence="7">
    <location>
        <begin position="181"/>
        <end position="203"/>
    </location>
</feature>
<keyword evidence="2" id="KW-0813">Transport</keyword>
<feature type="domain" description="Major facilitator superfamily (MFS) profile" evidence="8">
    <location>
        <begin position="20"/>
        <end position="409"/>
    </location>
</feature>
<dbReference type="GO" id="GO:0005886">
    <property type="term" value="C:plasma membrane"/>
    <property type="evidence" value="ECO:0007669"/>
    <property type="project" value="UniProtKB-SubCell"/>
</dbReference>
<evidence type="ECO:0000313" key="9">
    <source>
        <dbReference type="EMBL" id="AOH85017.1"/>
    </source>
</evidence>
<protein>
    <recommendedName>
        <fullName evidence="8">Major facilitator superfamily (MFS) profile domain-containing protein</fullName>
    </recommendedName>
</protein>
<evidence type="ECO:0000313" key="10">
    <source>
        <dbReference type="Proteomes" id="UP000094256"/>
    </source>
</evidence>
<dbReference type="PANTHER" id="PTHR23513">
    <property type="entry name" value="INTEGRAL MEMBRANE EFFLUX PROTEIN-RELATED"/>
    <property type="match status" value="1"/>
</dbReference>
<dbReference type="Gene3D" id="1.20.1250.20">
    <property type="entry name" value="MFS general substrate transporter like domains"/>
    <property type="match status" value="1"/>
</dbReference>
<dbReference type="EMBL" id="CP014168">
    <property type="protein sequence ID" value="AOH85017.1"/>
    <property type="molecule type" value="Genomic_DNA"/>
</dbReference>
<evidence type="ECO:0000256" key="3">
    <source>
        <dbReference type="ARBA" id="ARBA00022475"/>
    </source>
</evidence>
<dbReference type="Proteomes" id="UP000094256">
    <property type="component" value="Chromosome"/>
</dbReference>
<proteinExistence type="predicted"/>
<dbReference type="OrthoDB" id="9809918at2"/>
<keyword evidence="6 7" id="KW-0472">Membrane</keyword>
<evidence type="ECO:0000256" key="2">
    <source>
        <dbReference type="ARBA" id="ARBA00022448"/>
    </source>
</evidence>
<dbReference type="KEGG" id="span:AWL63_14695"/>
<name>A0A1B3ZC56_9SPHN</name>
<feature type="transmembrane region" description="Helical" evidence="7">
    <location>
        <begin position="115"/>
        <end position="133"/>
    </location>
</feature>
<feature type="transmembrane region" description="Helical" evidence="7">
    <location>
        <begin position="269"/>
        <end position="290"/>
    </location>
</feature>
<feature type="transmembrane region" description="Helical" evidence="7">
    <location>
        <begin position="356"/>
        <end position="378"/>
    </location>
</feature>
<dbReference type="CDD" id="cd06173">
    <property type="entry name" value="MFS_MefA_like"/>
    <property type="match status" value="1"/>
</dbReference>
<feature type="transmembrane region" description="Helical" evidence="7">
    <location>
        <begin position="384"/>
        <end position="402"/>
    </location>
</feature>
<dbReference type="InterPro" id="IPR010290">
    <property type="entry name" value="TM_effector"/>
</dbReference>
<dbReference type="Pfam" id="PF05977">
    <property type="entry name" value="MFS_3"/>
    <property type="match status" value="1"/>
</dbReference>
<evidence type="ECO:0000256" key="6">
    <source>
        <dbReference type="ARBA" id="ARBA00023136"/>
    </source>
</evidence>
<sequence length="413" mass="43000">MPNGIDTLTRPNEPVATFAALSVPNFRSFVTGQGVSLVGSWTETVAQAILVLHLTNSARAVGFATAARYLPVLLLTPYAGLLVDRMSKRRILILTASSLALLSLIQAALVLTGLMRMEIVYAVALVFGCLSALDNPARQAFIPEMVGTRLIRNAVTINSTMVNVGRAVGPLVAALLIETIGIGWCFLVNAGSFAAVLVALALMHPAALFPVKRVAAARGQLVQGFRYALTVPEIIVPVMMMALIGTFTYEFEVSLPIFAKMTLAGGPAAYSWLLGAFGAGSVVGGIYCMLRPETGLPRLIRASLLYAAGMAAVACSPSQAVAVPLLFIVGLASITFITTGNSTIQLASAPEFRGRVTALWSTAFVGSTPIGASIIGLIDAANPRWGLAAGAVACAVAALLGIRAAPSSRVTHH</sequence>
<keyword evidence="4 7" id="KW-0812">Transmembrane</keyword>
<evidence type="ECO:0000259" key="8">
    <source>
        <dbReference type="PROSITE" id="PS50850"/>
    </source>
</evidence>